<dbReference type="GO" id="GO:0043169">
    <property type="term" value="F:cation binding"/>
    <property type="evidence" value="ECO:0007669"/>
    <property type="project" value="InterPro"/>
</dbReference>
<gene>
    <name evidence="9" type="primary">amy</name>
    <name evidence="9" type="ORF">DSM107010_01180</name>
</gene>
<keyword evidence="10" id="KW-1185">Reference proteome</keyword>
<dbReference type="Pfam" id="PF00128">
    <property type="entry name" value="Alpha-amylase"/>
    <property type="match status" value="1"/>
</dbReference>
<keyword evidence="4 6" id="KW-0326">Glycosidase</keyword>
<keyword evidence="2 6" id="KW-0378">Hydrolase</keyword>
<dbReference type="InterPro" id="IPR006046">
    <property type="entry name" value="Alpha_amylase"/>
</dbReference>
<name>A0AB37UT51_9CYAN</name>
<keyword evidence="7" id="KW-0732">Signal</keyword>
<evidence type="ECO:0000313" key="10">
    <source>
        <dbReference type="Proteomes" id="UP000282574"/>
    </source>
</evidence>
<evidence type="ECO:0000256" key="5">
    <source>
        <dbReference type="RuleBase" id="RU003615"/>
    </source>
</evidence>
<comment type="catalytic activity">
    <reaction evidence="6">
        <text>Endohydrolysis of (1-&gt;4)-alpha-D-glucosidic linkages in polysaccharides containing three or more (1-&gt;4)-alpha-linked D-glucose units.</text>
        <dbReference type="EC" id="3.2.1.1"/>
    </reaction>
</comment>
<comment type="caution">
    <text evidence="9">The sequence shown here is derived from an EMBL/GenBank/DDBJ whole genome shotgun (WGS) entry which is preliminary data.</text>
</comment>
<evidence type="ECO:0000256" key="6">
    <source>
        <dbReference type="RuleBase" id="RU361134"/>
    </source>
</evidence>
<accession>A0AB37UT51</accession>
<dbReference type="Gene3D" id="3.20.20.80">
    <property type="entry name" value="Glycosidases"/>
    <property type="match status" value="1"/>
</dbReference>
<dbReference type="EC" id="3.2.1.1" evidence="6"/>
<reference evidence="9 10" key="1">
    <citation type="journal article" date="2019" name="Genome Biol. Evol.">
        <title>Day and night: Metabolic profiles and evolutionary relationships of six axenic non-marine cyanobacteria.</title>
        <authorList>
            <person name="Will S.E."/>
            <person name="Henke P."/>
            <person name="Boedeker C."/>
            <person name="Huang S."/>
            <person name="Brinkmann H."/>
            <person name="Rohde M."/>
            <person name="Jarek M."/>
            <person name="Friedl T."/>
            <person name="Seufert S."/>
            <person name="Schumacher M."/>
            <person name="Overmann J."/>
            <person name="Neumann-Schaal M."/>
            <person name="Petersen J."/>
        </authorList>
    </citation>
    <scope>NUCLEOTIDE SEQUENCE [LARGE SCALE GENOMIC DNA]</scope>
    <source>
        <strain evidence="9 10">SAG 39.79</strain>
    </source>
</reference>
<dbReference type="InterPro" id="IPR006047">
    <property type="entry name" value="GH13_cat_dom"/>
</dbReference>
<evidence type="ECO:0000256" key="3">
    <source>
        <dbReference type="ARBA" id="ARBA00023277"/>
    </source>
</evidence>
<dbReference type="SUPFAM" id="SSF51445">
    <property type="entry name" value="(Trans)glycosidases"/>
    <property type="match status" value="1"/>
</dbReference>
<evidence type="ECO:0000256" key="4">
    <source>
        <dbReference type="ARBA" id="ARBA00023295"/>
    </source>
</evidence>
<sequence>MHFRKFAFVLAISLVIAFNLPGSAQVAEQPVAIFHAFHQNYNDVKKFVCQLADRGYSHIQIAPAQKSNSSQEWWARYQPVDYGVIEGKGSQADLRQLIAQAHKCQIKVIADVVFNHMANLSGGDDFENLSKFPGLTKDDFHSAPGNPGKKPCDINYNDGNRNSELHCWLGGLPDLKYTATVKKIQKAHLKKLLNLGIDGFRFDAAKHMPANVVKEYVDYINRESKGKIWNYLEVITDSDTRADNYKWIAAVTDFVLYNSMKAAFTFGGDLRSLRIPIAVDDSRSVTFGRNHDTIREINSSAINPYDDPSDSYLATAYVLARESGTPLILNWDNADAPYIKTGVKFRQIMRQRLKAGGNVKENVLAAVDSSTVLLMERGNEGFFVVNKAAGKFDIPALDLTLTDIEGCYRELRNNFTVAVQRRQNGKKFVTRWGTQNRGGMEVRGRDALYFIREPWQQCQIDS</sequence>
<dbReference type="AlphaFoldDB" id="A0AB37UT51"/>
<comment type="similarity">
    <text evidence="1 5">Belongs to the glycosyl hydrolase 13 family.</text>
</comment>
<dbReference type="GO" id="GO:0004556">
    <property type="term" value="F:alpha-amylase activity"/>
    <property type="evidence" value="ECO:0007669"/>
    <property type="project" value="UniProtKB-UniRule"/>
</dbReference>
<dbReference type="EMBL" id="RSCK01000001">
    <property type="protein sequence ID" value="RUT14572.1"/>
    <property type="molecule type" value="Genomic_DNA"/>
</dbReference>
<proteinExistence type="inferred from homology"/>
<evidence type="ECO:0000256" key="1">
    <source>
        <dbReference type="ARBA" id="ARBA00008061"/>
    </source>
</evidence>
<feature type="chain" id="PRO_5044220842" description="Alpha-amylase" evidence="7">
    <location>
        <begin position="25"/>
        <end position="462"/>
    </location>
</feature>
<evidence type="ECO:0000256" key="2">
    <source>
        <dbReference type="ARBA" id="ARBA00022801"/>
    </source>
</evidence>
<dbReference type="GO" id="GO:0005975">
    <property type="term" value="P:carbohydrate metabolic process"/>
    <property type="evidence" value="ECO:0007669"/>
    <property type="project" value="InterPro"/>
</dbReference>
<dbReference type="RefSeq" id="WP_127022084.1">
    <property type="nucleotide sequence ID" value="NZ_JAVKZF010000005.1"/>
</dbReference>
<dbReference type="PANTHER" id="PTHR43447">
    <property type="entry name" value="ALPHA-AMYLASE"/>
    <property type="match status" value="1"/>
</dbReference>
<evidence type="ECO:0000256" key="7">
    <source>
        <dbReference type="SAM" id="SignalP"/>
    </source>
</evidence>
<dbReference type="PRINTS" id="PR00110">
    <property type="entry name" value="ALPHAAMYLASE"/>
</dbReference>
<protein>
    <recommendedName>
        <fullName evidence="6">Alpha-amylase</fullName>
        <ecNumber evidence="6">3.2.1.1</ecNumber>
    </recommendedName>
</protein>
<evidence type="ECO:0000313" key="9">
    <source>
        <dbReference type="EMBL" id="RUT14572.1"/>
    </source>
</evidence>
<dbReference type="SMART" id="SM00642">
    <property type="entry name" value="Aamy"/>
    <property type="match status" value="1"/>
</dbReference>
<dbReference type="Proteomes" id="UP000282574">
    <property type="component" value="Unassembled WGS sequence"/>
</dbReference>
<feature type="signal peptide" evidence="7">
    <location>
        <begin position="1"/>
        <end position="24"/>
    </location>
</feature>
<organism evidence="9 10">
    <name type="scientific">Chroococcidiopsis cubana SAG 39.79</name>
    <dbReference type="NCBI Taxonomy" id="388085"/>
    <lineage>
        <taxon>Bacteria</taxon>
        <taxon>Bacillati</taxon>
        <taxon>Cyanobacteriota</taxon>
        <taxon>Cyanophyceae</taxon>
        <taxon>Chroococcidiopsidales</taxon>
        <taxon>Chroococcidiopsidaceae</taxon>
        <taxon>Chroococcidiopsis</taxon>
    </lineage>
</organism>
<feature type="domain" description="Glycosyl hydrolase family 13 catalytic" evidence="8">
    <location>
        <begin position="31"/>
        <end position="346"/>
    </location>
</feature>
<dbReference type="InterPro" id="IPR017853">
    <property type="entry name" value="GH"/>
</dbReference>
<keyword evidence="3 6" id="KW-0119">Carbohydrate metabolism</keyword>
<evidence type="ECO:0000259" key="8">
    <source>
        <dbReference type="SMART" id="SM00642"/>
    </source>
</evidence>